<protein>
    <submittedName>
        <fullName evidence="2">Uncharacterized protein</fullName>
    </submittedName>
</protein>
<accession>A0AAD5SMT5</accession>
<name>A0AAD5SMT5_9FUNG</name>
<dbReference type="EMBL" id="JADGJH010004480">
    <property type="protein sequence ID" value="KAJ3085679.1"/>
    <property type="molecule type" value="Genomic_DNA"/>
</dbReference>
<dbReference type="AlphaFoldDB" id="A0AAD5SMT5"/>
<reference evidence="2" key="1">
    <citation type="submission" date="2020-05" db="EMBL/GenBank/DDBJ databases">
        <title>Phylogenomic resolution of chytrid fungi.</title>
        <authorList>
            <person name="Stajich J.E."/>
            <person name="Amses K."/>
            <person name="Simmons R."/>
            <person name="Seto K."/>
            <person name="Myers J."/>
            <person name="Bonds A."/>
            <person name="Quandt C.A."/>
            <person name="Barry K."/>
            <person name="Liu P."/>
            <person name="Grigoriev I."/>
            <person name="Longcore J.E."/>
            <person name="James T.Y."/>
        </authorList>
    </citation>
    <scope>NUCLEOTIDE SEQUENCE</scope>
    <source>
        <strain evidence="2">JEL0513</strain>
    </source>
</reference>
<feature type="non-terminal residue" evidence="2">
    <location>
        <position position="86"/>
    </location>
</feature>
<organism evidence="2 3">
    <name type="scientific">Physocladia obscura</name>
    <dbReference type="NCBI Taxonomy" id="109957"/>
    <lineage>
        <taxon>Eukaryota</taxon>
        <taxon>Fungi</taxon>
        <taxon>Fungi incertae sedis</taxon>
        <taxon>Chytridiomycota</taxon>
        <taxon>Chytridiomycota incertae sedis</taxon>
        <taxon>Chytridiomycetes</taxon>
        <taxon>Chytridiales</taxon>
        <taxon>Chytriomycetaceae</taxon>
        <taxon>Physocladia</taxon>
    </lineage>
</organism>
<comment type="caution">
    <text evidence="2">The sequence shown here is derived from an EMBL/GenBank/DDBJ whole genome shotgun (WGS) entry which is preliminary data.</text>
</comment>
<evidence type="ECO:0000313" key="2">
    <source>
        <dbReference type="EMBL" id="KAJ3085679.1"/>
    </source>
</evidence>
<feature type="compositionally biased region" description="Polar residues" evidence="1">
    <location>
        <begin position="1"/>
        <end position="16"/>
    </location>
</feature>
<sequence>MQSAKQEIHNPQQSPQHCPISGVQHEPAQKTQSLPPALHSGILQQLPPLRFLDSPSVDDGGTQSSFPVADTCGRGAYCCVGGYGGG</sequence>
<feature type="region of interest" description="Disordered" evidence="1">
    <location>
        <begin position="1"/>
        <end position="69"/>
    </location>
</feature>
<dbReference type="Proteomes" id="UP001211907">
    <property type="component" value="Unassembled WGS sequence"/>
</dbReference>
<gene>
    <name evidence="2" type="ORF">HK100_008962</name>
</gene>
<keyword evidence="3" id="KW-1185">Reference proteome</keyword>
<evidence type="ECO:0000313" key="3">
    <source>
        <dbReference type="Proteomes" id="UP001211907"/>
    </source>
</evidence>
<evidence type="ECO:0000256" key="1">
    <source>
        <dbReference type="SAM" id="MobiDB-lite"/>
    </source>
</evidence>
<proteinExistence type="predicted"/>